<feature type="compositionally biased region" description="Low complexity" evidence="2">
    <location>
        <begin position="343"/>
        <end position="371"/>
    </location>
</feature>
<dbReference type="SUPFAM" id="SSF48452">
    <property type="entry name" value="TPR-like"/>
    <property type="match status" value="1"/>
</dbReference>
<dbReference type="Pfam" id="PF04969">
    <property type="entry name" value="CS"/>
    <property type="match status" value="1"/>
</dbReference>
<reference evidence="5 6" key="1">
    <citation type="submission" date="2017-10" db="EMBL/GenBank/DDBJ databases">
        <title>Comparative genomics in systemic dimorphic fungi from Ajellomycetaceae.</title>
        <authorList>
            <person name="Munoz J.F."/>
            <person name="Mcewen J.G."/>
            <person name="Clay O.K."/>
            <person name="Cuomo C.A."/>
        </authorList>
    </citation>
    <scope>NUCLEOTIDE SEQUENCE [LARGE SCALE GENOMIC DNA]</scope>
    <source>
        <strain evidence="5 6">UAMH7299</strain>
    </source>
</reference>
<dbReference type="AlphaFoldDB" id="A0A2B7XCN1"/>
<feature type="compositionally biased region" description="Basic residues" evidence="2">
    <location>
        <begin position="391"/>
        <end position="400"/>
    </location>
</feature>
<accession>A0A2B7XCN1</accession>
<proteinExistence type="inferred from homology"/>
<protein>
    <recommendedName>
        <fullName evidence="7">SGT1 and CS domain-containing protein</fullName>
    </recommendedName>
</protein>
<dbReference type="Pfam" id="PF05002">
    <property type="entry name" value="SGS"/>
    <property type="match status" value="1"/>
</dbReference>
<dbReference type="InterPro" id="IPR008978">
    <property type="entry name" value="HSP20-like_chaperone"/>
</dbReference>
<feature type="region of interest" description="Disordered" evidence="2">
    <location>
        <begin position="205"/>
        <end position="242"/>
    </location>
</feature>
<evidence type="ECO:0000259" key="4">
    <source>
        <dbReference type="PROSITE" id="PS51203"/>
    </source>
</evidence>
<comment type="similarity">
    <text evidence="1">Belongs to the SGT1 family.</text>
</comment>
<dbReference type="Proteomes" id="UP000224634">
    <property type="component" value="Unassembled WGS sequence"/>
</dbReference>
<feature type="compositionally biased region" description="Basic and acidic residues" evidence="2">
    <location>
        <begin position="473"/>
        <end position="485"/>
    </location>
</feature>
<dbReference type="CDD" id="cd06466">
    <property type="entry name" value="p23_CS_SGT1_like"/>
    <property type="match status" value="1"/>
</dbReference>
<evidence type="ECO:0000313" key="6">
    <source>
        <dbReference type="Proteomes" id="UP000224634"/>
    </source>
</evidence>
<evidence type="ECO:0008006" key="7">
    <source>
        <dbReference type="Google" id="ProtNLM"/>
    </source>
</evidence>
<dbReference type="Gene3D" id="2.60.40.790">
    <property type="match status" value="1"/>
</dbReference>
<keyword evidence="6" id="KW-1185">Reference proteome</keyword>
<dbReference type="OrthoDB" id="1898560at2759"/>
<comment type="caution">
    <text evidence="5">The sequence shown here is derived from an EMBL/GenBank/DDBJ whole genome shotgun (WGS) entry which is preliminary data.</text>
</comment>
<evidence type="ECO:0000256" key="1">
    <source>
        <dbReference type="ARBA" id="ARBA00008509"/>
    </source>
</evidence>
<dbReference type="InterPro" id="IPR044563">
    <property type="entry name" value="Sgt1-like"/>
</dbReference>
<dbReference type="PANTHER" id="PTHR45862">
    <property type="entry name" value="PROTEIN SGT1 HOMOLOG"/>
    <property type="match status" value="1"/>
</dbReference>
<dbReference type="PROSITE" id="PS51203">
    <property type="entry name" value="CS"/>
    <property type="match status" value="1"/>
</dbReference>
<sequence>MDDAQRGAKALAASDFPSAITHYTRALLVNPHATDYYIKRSTAYTRLKPADGGPNGSAALSDAEMAVALGIQRARREQILAGQMRRAVALYQLERFGDAAYVFGLVRGKVGAVPEKTSQEENMASALAMGAGGGGQSDKAQNQELQIWEIKVKGRLGKLKAGDEKATVTVKEVPDVKVPEQEELRKIYQAQLEGADTGLAVAADEKEKQEMGKGKGKAPAGEAKQPSTSQVSSVTTGPAPSQVRHEWYQSADKVVITIYAKGVPKDKADIEIQESSLSVSFPLSSGSDYSFNLEPLFAPVDPSTSSFSMKSTKIEVILGKKQAGQKWSALEGSSPPAADNQDTAASTAPTITPRPPTTSTSAPSYPTSSRTGTKDWDKLATTLTRQEKQKSTSKKGKEKNKKKEKDASGEDIDVNEDDDGAASDDSDYGSGDPVDSFFKKIYAKSDPDTRRAMMKSYYESEGTALSTNWSEVGKGKVEVKPPSDD</sequence>
<evidence type="ECO:0000313" key="5">
    <source>
        <dbReference type="EMBL" id="PGH09414.1"/>
    </source>
</evidence>
<evidence type="ECO:0000256" key="2">
    <source>
        <dbReference type="SAM" id="MobiDB-lite"/>
    </source>
</evidence>
<feature type="region of interest" description="Disordered" evidence="2">
    <location>
        <begin position="324"/>
        <end position="445"/>
    </location>
</feature>
<dbReference type="SUPFAM" id="SSF49764">
    <property type="entry name" value="HSP20-like chaperones"/>
    <property type="match status" value="1"/>
</dbReference>
<name>A0A2B7XCN1_POLH7</name>
<dbReference type="GO" id="GO:0051087">
    <property type="term" value="F:protein-folding chaperone binding"/>
    <property type="evidence" value="ECO:0007669"/>
    <property type="project" value="InterPro"/>
</dbReference>
<gene>
    <name evidence="5" type="ORF">AJ80_07689</name>
</gene>
<organism evidence="5 6">
    <name type="scientific">Polytolypa hystricis (strain UAMH7299)</name>
    <dbReference type="NCBI Taxonomy" id="1447883"/>
    <lineage>
        <taxon>Eukaryota</taxon>
        <taxon>Fungi</taxon>
        <taxon>Dikarya</taxon>
        <taxon>Ascomycota</taxon>
        <taxon>Pezizomycotina</taxon>
        <taxon>Eurotiomycetes</taxon>
        <taxon>Eurotiomycetidae</taxon>
        <taxon>Onygenales</taxon>
        <taxon>Onygenales incertae sedis</taxon>
        <taxon>Polytolypa</taxon>
    </lineage>
</organism>
<dbReference type="InterPro" id="IPR007052">
    <property type="entry name" value="CS_dom"/>
</dbReference>
<evidence type="ECO:0000259" key="3">
    <source>
        <dbReference type="PROSITE" id="PS51048"/>
    </source>
</evidence>
<feature type="region of interest" description="Disordered" evidence="2">
    <location>
        <begin position="461"/>
        <end position="485"/>
    </location>
</feature>
<dbReference type="PROSITE" id="PS51048">
    <property type="entry name" value="SGS"/>
    <property type="match status" value="1"/>
</dbReference>
<feature type="compositionally biased region" description="Low complexity" evidence="2">
    <location>
        <begin position="217"/>
        <end position="236"/>
    </location>
</feature>
<feature type="domain" description="SGS" evidence="3">
    <location>
        <begin position="364"/>
        <end position="485"/>
    </location>
</feature>
<dbReference type="Gene3D" id="1.25.40.10">
    <property type="entry name" value="Tetratricopeptide repeat domain"/>
    <property type="match status" value="1"/>
</dbReference>
<feature type="domain" description="CS" evidence="4">
    <location>
        <begin position="240"/>
        <end position="331"/>
    </location>
</feature>
<dbReference type="STRING" id="1447883.A0A2B7XCN1"/>
<dbReference type="InterPro" id="IPR011990">
    <property type="entry name" value="TPR-like_helical_dom_sf"/>
</dbReference>
<dbReference type="InterPro" id="IPR007699">
    <property type="entry name" value="SGS_dom"/>
</dbReference>
<dbReference type="EMBL" id="PDNA01000153">
    <property type="protein sequence ID" value="PGH09414.1"/>
    <property type="molecule type" value="Genomic_DNA"/>
</dbReference>
<feature type="compositionally biased region" description="Acidic residues" evidence="2">
    <location>
        <begin position="409"/>
        <end position="427"/>
    </location>
</feature>